<comment type="caution">
    <text evidence="3">The sequence shown here is derived from an EMBL/GenBank/DDBJ whole genome shotgun (WGS) entry which is preliminary data.</text>
</comment>
<keyword evidence="4" id="KW-1185">Reference proteome</keyword>
<evidence type="ECO:0000256" key="2">
    <source>
        <dbReference type="SAM" id="SignalP"/>
    </source>
</evidence>
<dbReference type="AlphaFoldDB" id="A0AA87ZD84"/>
<evidence type="ECO:0000313" key="4">
    <source>
        <dbReference type="Proteomes" id="UP001187192"/>
    </source>
</evidence>
<name>A0AA87ZD84_FICCA</name>
<protein>
    <submittedName>
        <fullName evidence="3">Uncharacterized protein</fullName>
    </submittedName>
</protein>
<dbReference type="PANTHER" id="PTHR31513">
    <property type="entry name" value="EPHRIN TYPE-B RECEPTOR"/>
    <property type="match status" value="1"/>
</dbReference>
<dbReference type="PANTHER" id="PTHR31513:SF2">
    <property type="entry name" value="MRAZ"/>
    <property type="match status" value="1"/>
</dbReference>
<evidence type="ECO:0000256" key="1">
    <source>
        <dbReference type="SAM" id="MobiDB-lite"/>
    </source>
</evidence>
<reference evidence="3" key="1">
    <citation type="submission" date="2023-07" db="EMBL/GenBank/DDBJ databases">
        <title>draft genome sequence of fig (Ficus carica).</title>
        <authorList>
            <person name="Takahashi T."/>
            <person name="Nishimura K."/>
        </authorList>
    </citation>
    <scope>NUCLEOTIDE SEQUENCE</scope>
</reference>
<feature type="chain" id="PRO_5041692105" evidence="2">
    <location>
        <begin position="25"/>
        <end position="468"/>
    </location>
</feature>
<evidence type="ECO:0000313" key="3">
    <source>
        <dbReference type="EMBL" id="GMN30814.1"/>
    </source>
</evidence>
<organism evidence="3 4">
    <name type="scientific">Ficus carica</name>
    <name type="common">Common fig</name>
    <dbReference type="NCBI Taxonomy" id="3494"/>
    <lineage>
        <taxon>Eukaryota</taxon>
        <taxon>Viridiplantae</taxon>
        <taxon>Streptophyta</taxon>
        <taxon>Embryophyta</taxon>
        <taxon>Tracheophyta</taxon>
        <taxon>Spermatophyta</taxon>
        <taxon>Magnoliopsida</taxon>
        <taxon>eudicotyledons</taxon>
        <taxon>Gunneridae</taxon>
        <taxon>Pentapetalae</taxon>
        <taxon>rosids</taxon>
        <taxon>fabids</taxon>
        <taxon>Rosales</taxon>
        <taxon>Moraceae</taxon>
        <taxon>Ficeae</taxon>
        <taxon>Ficus</taxon>
    </lineage>
</organism>
<sequence length="468" mass="49373">MPRHAYIWFVLVGYLCIFTPSSSSIQYDKNPNTKSGESALDSKIGTTIHKKSPTSSSSPDVDSLSCQDLDGDGSLNTTCLLRSQLNLNSDLYVYGNGNLEILPYVSVMCLIEGCTVTFNLSGYVNIGHHATVVAGTVVFSASNLRMDDGSSVNTTSLGGLPPPQTSGVPAGYEGAGGGHGGRGASCWKNRKKNVWGGDVYGWSSLQEPWSYGSKGGRKSPESRYGGNGGGRIRVAVTDVVYVNGFVTADGGFGGSAGGGGSGGSIFVQAGKLKGYGTISAAGGTGWGGGGGGRISLDCRSIQDDLKISVRGGLSIGCPENGGAAGTYFNADSLTLRVGNDNVTTETETIFLDFPSSPFWSHATVENNARVLAPLLWSRIQVRGQISLYRRGSIIFGLGYFPMFSEFELVAEELLVSDSTIKVFGELRVTVKKMLMWNSKIDQTAVDELEDGKGFVSDVEFPKTNLVLP</sequence>
<dbReference type="EMBL" id="BTGU01000003">
    <property type="protein sequence ID" value="GMN30814.1"/>
    <property type="molecule type" value="Genomic_DNA"/>
</dbReference>
<accession>A0AA87ZD84</accession>
<proteinExistence type="predicted"/>
<feature type="region of interest" description="Disordered" evidence="1">
    <location>
        <begin position="150"/>
        <end position="181"/>
    </location>
</feature>
<feature type="signal peptide" evidence="2">
    <location>
        <begin position="1"/>
        <end position="24"/>
    </location>
</feature>
<gene>
    <name evidence="3" type="ORF">TIFTF001_002973</name>
</gene>
<dbReference type="Proteomes" id="UP001187192">
    <property type="component" value="Unassembled WGS sequence"/>
</dbReference>
<keyword evidence="2" id="KW-0732">Signal</keyword>